<proteinExistence type="predicted"/>
<evidence type="ECO:0008006" key="6">
    <source>
        <dbReference type="Google" id="ProtNLM"/>
    </source>
</evidence>
<evidence type="ECO:0000256" key="1">
    <source>
        <dbReference type="SAM" id="MobiDB-lite"/>
    </source>
</evidence>
<feature type="region of interest" description="Disordered" evidence="1">
    <location>
        <begin position="171"/>
        <end position="190"/>
    </location>
</feature>
<evidence type="ECO:0000313" key="5">
    <source>
        <dbReference type="Proteomes" id="UP000612055"/>
    </source>
</evidence>
<dbReference type="AlphaFoldDB" id="A0A836BMY5"/>
<accession>A0A836BMY5</accession>
<evidence type="ECO:0000313" key="4">
    <source>
        <dbReference type="EMBL" id="KAG2482455.1"/>
    </source>
</evidence>
<feature type="region of interest" description="Disordered" evidence="1">
    <location>
        <begin position="208"/>
        <end position="229"/>
    </location>
</feature>
<feature type="compositionally biased region" description="Gly residues" evidence="1">
    <location>
        <begin position="208"/>
        <end position="220"/>
    </location>
</feature>
<feature type="transmembrane region" description="Helical" evidence="2">
    <location>
        <begin position="36"/>
        <end position="58"/>
    </location>
</feature>
<name>A0A836BMY5_9CHLO</name>
<keyword evidence="3" id="KW-0732">Signal</keyword>
<comment type="caution">
    <text evidence="4">The sequence shown here is derived from an EMBL/GenBank/DDBJ whole genome shotgun (WGS) entry which is preliminary data.</text>
</comment>
<keyword evidence="2" id="KW-0472">Membrane</keyword>
<keyword evidence="2" id="KW-0812">Transmembrane</keyword>
<feature type="transmembrane region" description="Helical" evidence="2">
    <location>
        <begin position="70"/>
        <end position="89"/>
    </location>
</feature>
<feature type="signal peptide" evidence="3">
    <location>
        <begin position="1"/>
        <end position="17"/>
    </location>
</feature>
<feature type="transmembrane region" description="Helical" evidence="2">
    <location>
        <begin position="316"/>
        <end position="336"/>
    </location>
</feature>
<protein>
    <recommendedName>
        <fullName evidence="6">EamA domain-containing protein</fullName>
    </recommendedName>
</protein>
<feature type="transmembrane region" description="Helical" evidence="2">
    <location>
        <begin position="342"/>
        <end position="365"/>
    </location>
</feature>
<keyword evidence="5" id="KW-1185">Reference proteome</keyword>
<keyword evidence="2" id="KW-1133">Transmembrane helix</keyword>
<feature type="transmembrane region" description="Helical" evidence="2">
    <location>
        <begin position="377"/>
        <end position="396"/>
    </location>
</feature>
<dbReference type="Proteomes" id="UP000612055">
    <property type="component" value="Unassembled WGS sequence"/>
</dbReference>
<feature type="compositionally biased region" description="Basic and acidic residues" evidence="1">
    <location>
        <begin position="175"/>
        <end position="184"/>
    </location>
</feature>
<feature type="transmembrane region" description="Helical" evidence="2">
    <location>
        <begin position="101"/>
        <end position="120"/>
    </location>
</feature>
<reference evidence="4" key="1">
    <citation type="journal article" date="2020" name="bioRxiv">
        <title>Comparative genomics of Chlamydomonas.</title>
        <authorList>
            <person name="Craig R.J."/>
            <person name="Hasan A.R."/>
            <person name="Ness R.W."/>
            <person name="Keightley P.D."/>
        </authorList>
    </citation>
    <scope>NUCLEOTIDE SEQUENCE</scope>
    <source>
        <strain evidence="4">CCAP 11/70</strain>
    </source>
</reference>
<evidence type="ECO:0000256" key="3">
    <source>
        <dbReference type="SAM" id="SignalP"/>
    </source>
</evidence>
<organism evidence="4 5">
    <name type="scientific">Edaphochlamys debaryana</name>
    <dbReference type="NCBI Taxonomy" id="47281"/>
    <lineage>
        <taxon>Eukaryota</taxon>
        <taxon>Viridiplantae</taxon>
        <taxon>Chlorophyta</taxon>
        <taxon>core chlorophytes</taxon>
        <taxon>Chlorophyceae</taxon>
        <taxon>CS clade</taxon>
        <taxon>Chlamydomonadales</taxon>
        <taxon>Chlamydomonadales incertae sedis</taxon>
        <taxon>Edaphochlamys</taxon>
    </lineage>
</organism>
<dbReference type="EMBL" id="JAEHOE010000222">
    <property type="protein sequence ID" value="KAG2482455.1"/>
    <property type="molecule type" value="Genomic_DNA"/>
</dbReference>
<feature type="transmembrane region" description="Helical" evidence="2">
    <location>
        <begin position="284"/>
        <end position="304"/>
    </location>
</feature>
<evidence type="ECO:0000256" key="2">
    <source>
        <dbReference type="SAM" id="Phobius"/>
    </source>
</evidence>
<sequence length="403" mass="41744">MLGIGVALAGLAALTHTAIDVTRKHASSVLGIPSDGLVTVPALLDAVISVAAVGYTGHYKGLAGMKHARVFYVTTIVSSLLLLASRYLYQRALQLSPLSLTIPYLAFTPAILIATAYIFLGELPTPSGLIGVCIVTLGGYLLNLKGGAPGGGAAAASKAAAAAAAAAGDSSLLDGSDRDRDRSHVGRCASTGDVESTAGLMLSAAGSGSGSGGIGGGGPSGSSLGKRGGKSWRRMRHAADMLRQGAGFGWHQEPGVLLMIGVAVIWSVTASLDKLGVVTGPSIWAYFAVQRATIGLASLAYVLTKAPRLLLLLRDHFGVLLAISCLELAAVVLFLLAVRHLLVSYVVAIKRCNVLFSVLIGSLLFRESVASRMPYIFLMMLGMMLIVLEPSVHPIVHSHNRRD</sequence>
<dbReference type="SUPFAM" id="SSF103481">
    <property type="entry name" value="Multidrug resistance efflux transporter EmrE"/>
    <property type="match status" value="1"/>
</dbReference>
<dbReference type="InterPro" id="IPR037185">
    <property type="entry name" value="EmrE-like"/>
</dbReference>
<feature type="transmembrane region" description="Helical" evidence="2">
    <location>
        <begin position="255"/>
        <end position="272"/>
    </location>
</feature>
<feature type="chain" id="PRO_5032945075" description="EamA domain-containing protein" evidence="3">
    <location>
        <begin position="18"/>
        <end position="403"/>
    </location>
</feature>
<dbReference type="OrthoDB" id="153646at2759"/>
<gene>
    <name evidence="4" type="ORF">HYH03_018624</name>
</gene>
<dbReference type="Gene3D" id="1.10.3730.20">
    <property type="match status" value="1"/>
</dbReference>